<evidence type="ECO:0000313" key="2">
    <source>
        <dbReference type="Proteomes" id="UP000054843"/>
    </source>
</evidence>
<keyword evidence="2" id="KW-1185">Reference proteome</keyword>
<reference evidence="1 2" key="1">
    <citation type="submission" date="2015-01" db="EMBL/GenBank/DDBJ databases">
        <title>Evolution of Trichinella species and genotypes.</title>
        <authorList>
            <person name="Korhonen P.K."/>
            <person name="Edoardo P."/>
            <person name="Giuseppe L.R."/>
            <person name="Gasser R.B."/>
        </authorList>
    </citation>
    <scope>NUCLEOTIDE SEQUENCE [LARGE SCALE GENOMIC DNA]</scope>
    <source>
        <strain evidence="1">ISS1980</strain>
    </source>
</reference>
<accession>A0A0V1M3Q8</accession>
<protein>
    <submittedName>
        <fullName evidence="1">Uncharacterized protein</fullName>
    </submittedName>
</protein>
<dbReference type="AlphaFoldDB" id="A0A0V1M3Q8"/>
<evidence type="ECO:0000313" key="1">
    <source>
        <dbReference type="EMBL" id="KRZ66234.1"/>
    </source>
</evidence>
<dbReference type="Proteomes" id="UP000054843">
    <property type="component" value="Unassembled WGS sequence"/>
</dbReference>
<dbReference type="EMBL" id="JYDO01000254">
    <property type="protein sequence ID" value="KRZ66234.1"/>
    <property type="molecule type" value="Genomic_DNA"/>
</dbReference>
<comment type="caution">
    <text evidence="1">The sequence shown here is derived from an EMBL/GenBank/DDBJ whole genome shotgun (WGS) entry which is preliminary data.</text>
</comment>
<name>A0A0V1M3Q8_9BILA</name>
<dbReference type="OrthoDB" id="5919576at2759"/>
<proteinExistence type="predicted"/>
<sequence>MAHYNSHSLLELTYMDNCGNSRANTRTKTSTEMVEVLLLEQKPNGVWLMLNVETLCTGDITFKCLPYQPSMVVYATTMVITGNGESGFDSGEGA</sequence>
<gene>
    <name evidence="1" type="ORF">T10_5017</name>
</gene>
<organism evidence="1 2">
    <name type="scientific">Trichinella papuae</name>
    <dbReference type="NCBI Taxonomy" id="268474"/>
    <lineage>
        <taxon>Eukaryota</taxon>
        <taxon>Metazoa</taxon>
        <taxon>Ecdysozoa</taxon>
        <taxon>Nematoda</taxon>
        <taxon>Enoplea</taxon>
        <taxon>Dorylaimia</taxon>
        <taxon>Trichinellida</taxon>
        <taxon>Trichinellidae</taxon>
        <taxon>Trichinella</taxon>
    </lineage>
</organism>